<dbReference type="SUPFAM" id="SSF103007">
    <property type="entry name" value="Hypothetical protein TT1725"/>
    <property type="match status" value="1"/>
</dbReference>
<dbReference type="Proteomes" id="UP000248066">
    <property type="component" value="Unassembled WGS sequence"/>
</dbReference>
<evidence type="ECO:0008006" key="3">
    <source>
        <dbReference type="Google" id="ProtNLM"/>
    </source>
</evidence>
<name>A0A2W0H872_9BACI</name>
<comment type="caution">
    <text evidence="1">The sequence shown here is derived from an EMBL/GenBank/DDBJ whole genome shotgun (WGS) entry which is preliminary data.</text>
</comment>
<evidence type="ECO:0000313" key="2">
    <source>
        <dbReference type="Proteomes" id="UP000248066"/>
    </source>
</evidence>
<dbReference type="AlphaFoldDB" id="A0A2W0H872"/>
<dbReference type="InterPro" id="IPR007546">
    <property type="entry name" value="DUF503"/>
</dbReference>
<protein>
    <recommendedName>
        <fullName evidence="3">DUF503 domain-containing protein</fullName>
    </recommendedName>
</protein>
<evidence type="ECO:0000313" key="1">
    <source>
        <dbReference type="EMBL" id="PYZ98053.1"/>
    </source>
</evidence>
<organism evidence="1 2">
    <name type="scientific">Alteribacter lacisalsi</name>
    <dbReference type="NCBI Taxonomy" id="2045244"/>
    <lineage>
        <taxon>Bacteria</taxon>
        <taxon>Bacillati</taxon>
        <taxon>Bacillota</taxon>
        <taxon>Bacilli</taxon>
        <taxon>Bacillales</taxon>
        <taxon>Bacillaceae</taxon>
        <taxon>Alteribacter</taxon>
    </lineage>
</organism>
<reference evidence="1 2" key="1">
    <citation type="submission" date="2017-10" db="EMBL/GenBank/DDBJ databases">
        <title>Bacillus sp. nov., a halophilic bacterium isolated from a Yangshapao Lake.</title>
        <authorList>
            <person name="Wang H."/>
        </authorList>
    </citation>
    <scope>NUCLEOTIDE SEQUENCE [LARGE SCALE GENOMIC DNA]</scope>
    <source>
        <strain evidence="1 2">YSP-3</strain>
    </source>
</reference>
<dbReference type="RefSeq" id="WP_110517744.1">
    <property type="nucleotide sequence ID" value="NZ_PDOF01000001.1"/>
</dbReference>
<gene>
    <name evidence="1" type="ORF">CR205_05505</name>
</gene>
<dbReference type="Pfam" id="PF04456">
    <property type="entry name" value="DUF503"/>
    <property type="match status" value="1"/>
</dbReference>
<dbReference type="Gene3D" id="3.30.70.1120">
    <property type="entry name" value="TT1725-like"/>
    <property type="match status" value="1"/>
</dbReference>
<dbReference type="EMBL" id="PDOF01000001">
    <property type="protein sequence ID" value="PYZ98053.1"/>
    <property type="molecule type" value="Genomic_DNA"/>
</dbReference>
<accession>A0A2W0H872</accession>
<dbReference type="OrthoDB" id="9809023at2"/>
<keyword evidence="2" id="KW-1185">Reference proteome</keyword>
<dbReference type="PANTHER" id="PTHR36441">
    <property type="entry name" value="HYPOTHETICAL CYTOSOLIC PROTEIN"/>
    <property type="match status" value="1"/>
</dbReference>
<sequence length="92" mass="10597">MIGSVTVEAIIYDAQSLKEKRSVLKSVVTRLRDRLNISVAETDHQNVWQRTELTIVSVSPDRVRCEQELSKALHFIDSVPEIETASVQWEWM</sequence>
<proteinExistence type="predicted"/>
<dbReference type="InterPro" id="IPR036746">
    <property type="entry name" value="TT1725-like_sf"/>
</dbReference>
<dbReference type="PANTHER" id="PTHR36441:SF1">
    <property type="entry name" value="DUF503 DOMAIN-CONTAINING PROTEIN"/>
    <property type="match status" value="1"/>
</dbReference>